<evidence type="ECO:0000313" key="4">
    <source>
        <dbReference type="Proteomes" id="UP001457282"/>
    </source>
</evidence>
<evidence type="ECO:0000313" key="3">
    <source>
        <dbReference type="EMBL" id="KAK9911222.1"/>
    </source>
</evidence>
<feature type="compositionally biased region" description="Acidic residues" evidence="1">
    <location>
        <begin position="416"/>
        <end position="433"/>
    </location>
</feature>
<dbReference type="GO" id="GO:0003723">
    <property type="term" value="F:RNA binding"/>
    <property type="evidence" value="ECO:0007669"/>
    <property type="project" value="InterPro"/>
</dbReference>
<sequence>MLVNKPTSKTLRKLLFPFENTIFSSLYNPQNPPYTYTQKSNYVNVYMKWKKDSYYDTIQHIGKSIVLKPITSLKNCIAQDPKGCIPISEVSKRAHQLDVPMKVAKFLRRYPSIFEEFTGPKYNHPWFKLTPEAAEIDREEKNVYENCREDLRDRLKRLILMSKEKVLPLKIIQGMKWFLGLPDDFLHYPEKNLDGSFRFVMMEDGLQGLAVDSDEKVLSVVQRNAMKKGVYSGGPMEAIEFPLFPSKGLRLRSKIDNWLQEFQKLPYVSPYEDFSHLRPDTDASEKRVVGLLHELLSLFVEHSAERKKLKCLKKYMGLPQKVHRAFERHPEMFYLSYRNNTCTAILKEAYCDEFAIAKHPLLEVREKYVRLMKESAVILKNRRVNGRLAGGGNMELDLHLDPEIEDRGDGGRMEWDLDMDSENVDQGDEECCG</sequence>
<dbReference type="AlphaFoldDB" id="A0AAW1VT34"/>
<name>A0AAW1VT34_RUBAR</name>
<dbReference type="PANTHER" id="PTHR31476:SF13">
    <property type="entry name" value="PROTEIN WHAT'S THIS FACTOR 9, MITOCHONDRIAL"/>
    <property type="match status" value="1"/>
</dbReference>
<organism evidence="3 4">
    <name type="scientific">Rubus argutus</name>
    <name type="common">Southern blackberry</name>
    <dbReference type="NCBI Taxonomy" id="59490"/>
    <lineage>
        <taxon>Eukaryota</taxon>
        <taxon>Viridiplantae</taxon>
        <taxon>Streptophyta</taxon>
        <taxon>Embryophyta</taxon>
        <taxon>Tracheophyta</taxon>
        <taxon>Spermatophyta</taxon>
        <taxon>Magnoliopsida</taxon>
        <taxon>eudicotyledons</taxon>
        <taxon>Gunneridae</taxon>
        <taxon>Pentapetalae</taxon>
        <taxon>rosids</taxon>
        <taxon>fabids</taxon>
        <taxon>Rosales</taxon>
        <taxon>Rosaceae</taxon>
        <taxon>Rosoideae</taxon>
        <taxon>Rosoideae incertae sedis</taxon>
        <taxon>Rubus</taxon>
    </lineage>
</organism>
<dbReference type="Pfam" id="PF11955">
    <property type="entry name" value="PORR"/>
    <property type="match status" value="1"/>
</dbReference>
<dbReference type="InterPro" id="IPR045040">
    <property type="entry name" value="PORR_fam"/>
</dbReference>
<proteinExistence type="predicted"/>
<dbReference type="EMBL" id="JBEDUW010000007">
    <property type="protein sequence ID" value="KAK9911222.1"/>
    <property type="molecule type" value="Genomic_DNA"/>
</dbReference>
<dbReference type="PANTHER" id="PTHR31476">
    <property type="entry name" value="PROTEIN WHAT'S THIS FACTOR 1 HOMOLOG, CHLOROPLASTIC"/>
    <property type="match status" value="1"/>
</dbReference>
<evidence type="ECO:0000259" key="2">
    <source>
        <dbReference type="Pfam" id="PF11955"/>
    </source>
</evidence>
<comment type="caution">
    <text evidence="3">The sequence shown here is derived from an EMBL/GenBank/DDBJ whole genome shotgun (WGS) entry which is preliminary data.</text>
</comment>
<dbReference type="Proteomes" id="UP001457282">
    <property type="component" value="Unassembled WGS sequence"/>
</dbReference>
<protein>
    <recommendedName>
        <fullName evidence="2">PORR domain-containing protein</fullName>
    </recommendedName>
</protein>
<evidence type="ECO:0000256" key="1">
    <source>
        <dbReference type="SAM" id="MobiDB-lite"/>
    </source>
</evidence>
<feature type="region of interest" description="Disordered" evidence="1">
    <location>
        <begin position="405"/>
        <end position="433"/>
    </location>
</feature>
<gene>
    <name evidence="3" type="ORF">M0R45_035143</name>
</gene>
<feature type="domain" description="PORR" evidence="2">
    <location>
        <begin position="50"/>
        <end position="375"/>
    </location>
</feature>
<keyword evidence="4" id="KW-1185">Reference proteome</keyword>
<accession>A0AAW1VT34</accession>
<feature type="compositionally biased region" description="Basic and acidic residues" evidence="1">
    <location>
        <begin position="405"/>
        <end position="415"/>
    </location>
</feature>
<dbReference type="InterPro" id="IPR021099">
    <property type="entry name" value="PORR_domain"/>
</dbReference>
<reference evidence="3 4" key="1">
    <citation type="journal article" date="2023" name="G3 (Bethesda)">
        <title>A chromosome-length genome assembly and annotation of blackberry (Rubus argutus, cv. 'Hillquist').</title>
        <authorList>
            <person name="Bruna T."/>
            <person name="Aryal R."/>
            <person name="Dudchenko O."/>
            <person name="Sargent D.J."/>
            <person name="Mead D."/>
            <person name="Buti M."/>
            <person name="Cavallini A."/>
            <person name="Hytonen T."/>
            <person name="Andres J."/>
            <person name="Pham M."/>
            <person name="Weisz D."/>
            <person name="Mascagni F."/>
            <person name="Usai G."/>
            <person name="Natali L."/>
            <person name="Bassil N."/>
            <person name="Fernandez G.E."/>
            <person name="Lomsadze A."/>
            <person name="Armour M."/>
            <person name="Olukolu B."/>
            <person name="Poorten T."/>
            <person name="Britton C."/>
            <person name="Davik J."/>
            <person name="Ashrafi H."/>
            <person name="Aiden E.L."/>
            <person name="Borodovsky M."/>
            <person name="Worthington M."/>
        </authorList>
    </citation>
    <scope>NUCLEOTIDE SEQUENCE [LARGE SCALE GENOMIC DNA]</scope>
    <source>
        <strain evidence="3">PI 553951</strain>
    </source>
</reference>